<reference evidence="1" key="1">
    <citation type="submission" date="2019-12" db="EMBL/GenBank/DDBJ databases">
        <title>Novel species isolated from a subtropical stream in China.</title>
        <authorList>
            <person name="Lu H."/>
        </authorList>
    </citation>
    <scope>NUCLEOTIDE SEQUENCE [LARGE SCALE GENOMIC DNA]</scope>
    <source>
        <strain evidence="1">FT81W</strain>
    </source>
</reference>
<dbReference type="Proteomes" id="UP000447355">
    <property type="component" value="Unassembled WGS sequence"/>
</dbReference>
<evidence type="ECO:0000313" key="2">
    <source>
        <dbReference type="Proteomes" id="UP000447355"/>
    </source>
</evidence>
<gene>
    <name evidence="1" type="ORF">GTP90_22065</name>
</gene>
<evidence type="ECO:0000313" key="1">
    <source>
        <dbReference type="EMBL" id="MYM96545.1"/>
    </source>
</evidence>
<protein>
    <submittedName>
        <fullName evidence="1">Uncharacterized protein</fullName>
    </submittedName>
</protein>
<dbReference type="EMBL" id="WWCX01000048">
    <property type="protein sequence ID" value="MYM96545.1"/>
    <property type="molecule type" value="Genomic_DNA"/>
</dbReference>
<dbReference type="RefSeq" id="WP_161085554.1">
    <property type="nucleotide sequence ID" value="NZ_WWCX01000048.1"/>
</dbReference>
<sequence length="200" mass="22728">MHNYDNDYFFLQKAEAEGFPSLTPDEATVERHYSFEIPSDDLSPFVFFNGARAYQIKTGVDPVKVPPEILFDGTSLVVKTAMRNTLADMNIPGFFMHPIIYTDDGQRYEDYWFLAFPDRFDCWDRELSDCSDTVIELGGFTLHSVHSYRLNSKILDDTPLQQRLLFKLGGTLDAFIVCHKSIVALFQGLSGAKIVGISDF</sequence>
<proteinExistence type="predicted"/>
<comment type="caution">
    <text evidence="1">The sequence shown here is derived from an EMBL/GenBank/DDBJ whole genome shotgun (WGS) entry which is preliminary data.</text>
</comment>
<name>A0A845GS97_9BURK</name>
<accession>A0A845GS97</accession>
<dbReference type="AlphaFoldDB" id="A0A845GS97"/>
<organism evidence="1 2">
    <name type="scientific">Duganella vulcania</name>
    <dbReference type="NCBI Taxonomy" id="2692166"/>
    <lineage>
        <taxon>Bacteria</taxon>
        <taxon>Pseudomonadati</taxon>
        <taxon>Pseudomonadota</taxon>
        <taxon>Betaproteobacteria</taxon>
        <taxon>Burkholderiales</taxon>
        <taxon>Oxalobacteraceae</taxon>
        <taxon>Telluria group</taxon>
        <taxon>Duganella</taxon>
    </lineage>
</organism>